<dbReference type="AlphaFoldDB" id="A0AAV4BBX5"/>
<gene>
    <name evidence="1" type="ORF">PoB_004355000</name>
</gene>
<organism evidence="1 2">
    <name type="scientific">Plakobranchus ocellatus</name>
    <dbReference type="NCBI Taxonomy" id="259542"/>
    <lineage>
        <taxon>Eukaryota</taxon>
        <taxon>Metazoa</taxon>
        <taxon>Spiralia</taxon>
        <taxon>Lophotrochozoa</taxon>
        <taxon>Mollusca</taxon>
        <taxon>Gastropoda</taxon>
        <taxon>Heterobranchia</taxon>
        <taxon>Euthyneura</taxon>
        <taxon>Panpulmonata</taxon>
        <taxon>Sacoglossa</taxon>
        <taxon>Placobranchoidea</taxon>
        <taxon>Plakobranchidae</taxon>
        <taxon>Plakobranchus</taxon>
    </lineage>
</organism>
<accession>A0AAV4BBX5</accession>
<keyword evidence="2" id="KW-1185">Reference proteome</keyword>
<proteinExistence type="predicted"/>
<dbReference type="EMBL" id="BLXT01004727">
    <property type="protein sequence ID" value="GFO17045.1"/>
    <property type="molecule type" value="Genomic_DNA"/>
</dbReference>
<sequence>MGVSGIVAIESALISAGICLSWFRAPPPAPRPDEGPESLRPPCCGLAIHKKTKIVSHITASNDECHTLPQIVNLSLRTWRLSPD</sequence>
<protein>
    <recommendedName>
        <fullName evidence="3">Secreted protein</fullName>
    </recommendedName>
</protein>
<reference evidence="1 2" key="1">
    <citation type="journal article" date="2021" name="Elife">
        <title>Chloroplast acquisition without the gene transfer in kleptoplastic sea slugs, Plakobranchus ocellatus.</title>
        <authorList>
            <person name="Maeda T."/>
            <person name="Takahashi S."/>
            <person name="Yoshida T."/>
            <person name="Shimamura S."/>
            <person name="Takaki Y."/>
            <person name="Nagai Y."/>
            <person name="Toyoda A."/>
            <person name="Suzuki Y."/>
            <person name="Arimoto A."/>
            <person name="Ishii H."/>
            <person name="Satoh N."/>
            <person name="Nishiyama T."/>
            <person name="Hasebe M."/>
            <person name="Maruyama T."/>
            <person name="Minagawa J."/>
            <person name="Obokata J."/>
            <person name="Shigenobu S."/>
        </authorList>
    </citation>
    <scope>NUCLEOTIDE SEQUENCE [LARGE SCALE GENOMIC DNA]</scope>
</reference>
<dbReference type="Proteomes" id="UP000735302">
    <property type="component" value="Unassembled WGS sequence"/>
</dbReference>
<evidence type="ECO:0000313" key="1">
    <source>
        <dbReference type="EMBL" id="GFO17045.1"/>
    </source>
</evidence>
<comment type="caution">
    <text evidence="1">The sequence shown here is derived from an EMBL/GenBank/DDBJ whole genome shotgun (WGS) entry which is preliminary data.</text>
</comment>
<name>A0AAV4BBX5_9GAST</name>
<evidence type="ECO:0008006" key="3">
    <source>
        <dbReference type="Google" id="ProtNLM"/>
    </source>
</evidence>
<evidence type="ECO:0000313" key="2">
    <source>
        <dbReference type="Proteomes" id="UP000735302"/>
    </source>
</evidence>